<dbReference type="Proteomes" id="UP000255335">
    <property type="component" value="Unassembled WGS sequence"/>
</dbReference>
<evidence type="ECO:0000256" key="1">
    <source>
        <dbReference type="ARBA" id="ARBA00004651"/>
    </source>
</evidence>
<evidence type="ECO:0000256" key="11">
    <source>
        <dbReference type="ARBA" id="ARBA00023225"/>
    </source>
</evidence>
<dbReference type="PRINTS" id="PR00950">
    <property type="entry name" value="TYPE3IMSPROT"/>
</dbReference>
<proteinExistence type="inferred from homology"/>
<feature type="transmembrane region" description="Helical" evidence="13">
    <location>
        <begin position="30"/>
        <end position="51"/>
    </location>
</feature>
<keyword evidence="15" id="KW-0282">Flagellum</keyword>
<evidence type="ECO:0000256" key="6">
    <source>
        <dbReference type="ARBA" id="ARBA00022692"/>
    </source>
</evidence>
<dbReference type="Gene3D" id="3.40.1690.10">
    <property type="entry name" value="secretion proteins EscU"/>
    <property type="match status" value="1"/>
</dbReference>
<keyword evidence="5 13" id="KW-1003">Cell membrane</keyword>
<evidence type="ECO:0000256" key="4">
    <source>
        <dbReference type="ARBA" id="ARBA00022448"/>
    </source>
</evidence>
<organism evidence="15 16">
    <name type="scientific">Helicobacter cinaedi</name>
    <dbReference type="NCBI Taxonomy" id="213"/>
    <lineage>
        <taxon>Bacteria</taxon>
        <taxon>Pseudomonadati</taxon>
        <taxon>Campylobacterota</taxon>
        <taxon>Epsilonproteobacteria</taxon>
        <taxon>Campylobacterales</taxon>
        <taxon>Helicobacteraceae</taxon>
        <taxon>Helicobacter</taxon>
    </lineage>
</organism>
<keyword evidence="10 13" id="KW-0472">Membrane</keyword>
<evidence type="ECO:0000256" key="3">
    <source>
        <dbReference type="ARBA" id="ARBA00021622"/>
    </source>
</evidence>
<comment type="caution">
    <text evidence="13">Lacks conserved residue(s) required for the propagation of feature annotation.</text>
</comment>
<dbReference type="NCBIfam" id="TIGR00328">
    <property type="entry name" value="flhB"/>
    <property type="match status" value="1"/>
</dbReference>
<keyword evidence="7 13" id="KW-1005">Bacterial flagellum biogenesis</keyword>
<evidence type="ECO:0000256" key="14">
    <source>
        <dbReference type="SAM" id="MobiDB-lite"/>
    </source>
</evidence>
<evidence type="ECO:0000256" key="10">
    <source>
        <dbReference type="ARBA" id="ARBA00023136"/>
    </source>
</evidence>
<dbReference type="PANTHER" id="PTHR30531">
    <property type="entry name" value="FLAGELLAR BIOSYNTHETIC PROTEIN FLHB"/>
    <property type="match status" value="1"/>
</dbReference>
<evidence type="ECO:0000256" key="13">
    <source>
        <dbReference type="RuleBase" id="RU364091"/>
    </source>
</evidence>
<feature type="region of interest" description="Disordered" evidence="14">
    <location>
        <begin position="1"/>
        <end position="20"/>
    </location>
</feature>
<evidence type="ECO:0000256" key="5">
    <source>
        <dbReference type="ARBA" id="ARBA00022475"/>
    </source>
</evidence>
<keyword evidence="15" id="KW-0969">Cilium</keyword>
<sequence length="378" mass="42327">MADEEKTQAPSAHKIAKAREEGNVSKSPELAGFFILLVGLGAMFLLLPFWVEHSQKIFIHINSLITQEVDVRMLGDLMLSIGLEVFIMLAPLFVALMITGIIANIAQFGLLLSPKAIKPKLSKINPITGIKNVISLKKLLDGFMITLKVFVAFIVGFAVFVSFFNELPSVSMSGLYGQIMWFRQKALILIGVLLILFFIMAVSDYLIKRYQYIKSLKMSIKEVKDEYKQYEQSPEIKAKIRQMQQKIASNRMMQEIPSASVVITNPTHYAVALRYSEKEIEKGMPPVVVAKGIDELAIRIKGVAREYEIRIIENPPLARELYRQLDLNQAIPHDLFAAVGQVLQEVAYLDSLEGKNTMSEILQAAGAKAHQAQANTIM</sequence>
<evidence type="ECO:0000256" key="8">
    <source>
        <dbReference type="ARBA" id="ARBA00022927"/>
    </source>
</evidence>
<dbReference type="GO" id="GO:0044780">
    <property type="term" value="P:bacterial-type flagellum assembly"/>
    <property type="evidence" value="ECO:0007669"/>
    <property type="project" value="InterPro"/>
</dbReference>
<keyword evidence="11 13" id="KW-1006">Bacterial flagellum protein export</keyword>
<feature type="transmembrane region" description="Helical" evidence="13">
    <location>
        <begin position="185"/>
        <end position="207"/>
    </location>
</feature>
<keyword evidence="6 13" id="KW-0812">Transmembrane</keyword>
<reference evidence="15 16" key="1">
    <citation type="submission" date="2018-06" db="EMBL/GenBank/DDBJ databases">
        <authorList>
            <consortium name="Pathogen Informatics"/>
            <person name="Doyle S."/>
        </authorList>
    </citation>
    <scope>NUCLEOTIDE SEQUENCE [LARGE SCALE GENOMIC DNA]</scope>
    <source>
        <strain evidence="15 16">NCTC12221</strain>
    </source>
</reference>
<evidence type="ECO:0000313" key="16">
    <source>
        <dbReference type="Proteomes" id="UP000255335"/>
    </source>
</evidence>
<comment type="subcellular location">
    <subcellularLocation>
        <location evidence="1">Cell membrane</location>
        <topology evidence="1">Multi-pass membrane protein</topology>
    </subcellularLocation>
</comment>
<dbReference type="RefSeq" id="WP_115025563.1">
    <property type="nucleotide sequence ID" value="NZ_AP025204.1"/>
</dbReference>
<dbReference type="EMBL" id="UGHZ01000001">
    <property type="protein sequence ID" value="STP08721.1"/>
    <property type="molecule type" value="Genomic_DNA"/>
</dbReference>
<name>A0A377JLN9_9HELI</name>
<evidence type="ECO:0000256" key="2">
    <source>
        <dbReference type="ARBA" id="ARBA00010690"/>
    </source>
</evidence>
<evidence type="ECO:0000256" key="12">
    <source>
        <dbReference type="ARBA" id="ARBA00025078"/>
    </source>
</evidence>
<dbReference type="InterPro" id="IPR006136">
    <property type="entry name" value="FlhB"/>
</dbReference>
<feature type="transmembrane region" description="Helical" evidence="13">
    <location>
        <begin position="145"/>
        <end position="165"/>
    </location>
</feature>
<evidence type="ECO:0000313" key="15">
    <source>
        <dbReference type="EMBL" id="STP08721.1"/>
    </source>
</evidence>
<gene>
    <name evidence="13 15" type="primary">flhB</name>
    <name evidence="15" type="ORF">NCTC12221_00134</name>
</gene>
<evidence type="ECO:0000256" key="7">
    <source>
        <dbReference type="ARBA" id="ARBA00022795"/>
    </source>
</evidence>
<keyword evidence="4 13" id="KW-0813">Transport</keyword>
<dbReference type="AlphaFoldDB" id="A0A377JLN9"/>
<keyword evidence="9 13" id="KW-1133">Transmembrane helix</keyword>
<comment type="similarity">
    <text evidence="2 13">Belongs to the type III secretion exporter family.</text>
</comment>
<dbReference type="GO" id="GO:0009306">
    <property type="term" value="P:protein secretion"/>
    <property type="evidence" value="ECO:0007669"/>
    <property type="project" value="InterPro"/>
</dbReference>
<dbReference type="Pfam" id="PF01312">
    <property type="entry name" value="Bac_export_2"/>
    <property type="match status" value="1"/>
</dbReference>
<dbReference type="SUPFAM" id="SSF160544">
    <property type="entry name" value="EscU C-terminal domain-like"/>
    <property type="match status" value="1"/>
</dbReference>
<dbReference type="PANTHER" id="PTHR30531:SF12">
    <property type="entry name" value="FLAGELLAR BIOSYNTHETIC PROTEIN FLHB"/>
    <property type="match status" value="1"/>
</dbReference>
<evidence type="ECO:0000256" key="9">
    <source>
        <dbReference type="ARBA" id="ARBA00022989"/>
    </source>
</evidence>
<dbReference type="InterPro" id="IPR006135">
    <property type="entry name" value="T3SS_substrate_exporter"/>
</dbReference>
<comment type="function">
    <text evidence="12 13">Required for formation of the rod structure in the basal body of the flagellar apparatus. Together with FliI and FliH, may constitute the export apparatus of flagellin.</text>
</comment>
<keyword evidence="8 13" id="KW-0653">Protein transport</keyword>
<dbReference type="Gene3D" id="6.10.250.2080">
    <property type="match status" value="1"/>
</dbReference>
<dbReference type="GO" id="GO:0005886">
    <property type="term" value="C:plasma membrane"/>
    <property type="evidence" value="ECO:0007669"/>
    <property type="project" value="UniProtKB-SubCell"/>
</dbReference>
<protein>
    <recommendedName>
        <fullName evidence="3 13">Flagellar biosynthetic protein FlhB</fullName>
    </recommendedName>
</protein>
<dbReference type="InterPro" id="IPR029025">
    <property type="entry name" value="T3SS_substrate_exporter_C"/>
</dbReference>
<keyword evidence="15" id="KW-0966">Cell projection</keyword>
<accession>A0A377JLN9</accession>